<keyword evidence="7" id="KW-1185">Reference proteome</keyword>
<dbReference type="AlphaFoldDB" id="A0A8H4VMG0"/>
<dbReference type="Gene3D" id="3.60.15.10">
    <property type="entry name" value="Ribonuclease Z/Hydroxyacylglutathione hydrolase-like"/>
    <property type="match status" value="1"/>
</dbReference>
<dbReference type="InterPro" id="IPR001279">
    <property type="entry name" value="Metallo-B-lactamas"/>
</dbReference>
<dbReference type="Gene3D" id="1.10.10.10">
    <property type="entry name" value="Winged helix-like DNA-binding domain superfamily/Winged helix DNA-binding domain"/>
    <property type="match status" value="1"/>
</dbReference>
<sequence length="427" mass="47543">MITYMISPFLREISPFRIRKSCHFLKPFLSSQSHELLHRSPFPPNTQSIRTGHTVSNGYTAFMEQIEQLGDITRLSEHVVRILGQNPGKFTLQGTNTYLIGTQNPYILVDTAEGKDSYIPLLASALEARSDPSKPDISDIIISHWHHDHVGGIPSVLSLLKKLWVDRNGDKPYTPPRLHKYPASQESKGGHTTEYNQLPKLLAQISADQYIHPPTGSVFHDLVDGQTIRTADGSTVFRVLHTPGHTVDSICLYVPQDKALYTADTVLGHGTAVFEDLATYLASLNKMLHFGSPSHSHDSSSSGDIDLEYVSLYPAHGAVVTNGRETISTYIKHRLEREEQVLAVLRSSVPEELRAESQVGSDPTLWTTWNLVRVIYKSYPENLWLPAARGIDLHLKKLESDGALQHAGGEGVESRWRLVSPPRSPSL</sequence>
<accession>A0A8H4VMG0</accession>
<dbReference type="GO" id="GO:0044550">
    <property type="term" value="P:secondary metabolite biosynthetic process"/>
    <property type="evidence" value="ECO:0007669"/>
    <property type="project" value="TreeGrafter"/>
</dbReference>
<evidence type="ECO:0000259" key="5">
    <source>
        <dbReference type="SMART" id="SM00849"/>
    </source>
</evidence>
<dbReference type="InterPro" id="IPR036388">
    <property type="entry name" value="WH-like_DNA-bd_sf"/>
</dbReference>
<dbReference type="PANTHER" id="PTHR23131">
    <property type="entry name" value="ENDORIBONUCLEASE LACTB2"/>
    <property type="match status" value="1"/>
</dbReference>
<evidence type="ECO:0000256" key="2">
    <source>
        <dbReference type="ARBA" id="ARBA00022723"/>
    </source>
</evidence>
<dbReference type="PANTHER" id="PTHR23131:SF0">
    <property type="entry name" value="ENDORIBONUCLEASE LACTB2"/>
    <property type="match status" value="1"/>
</dbReference>
<comment type="similarity">
    <text evidence="1">Belongs to the metallo-beta-lactamase superfamily. Glyoxalase II family.</text>
</comment>
<dbReference type="InterPro" id="IPR050662">
    <property type="entry name" value="Sec-metab_biosynth-thioest"/>
</dbReference>
<dbReference type="SMART" id="SM00849">
    <property type="entry name" value="Lactamase_B"/>
    <property type="match status" value="1"/>
</dbReference>
<reference evidence="6 7" key="1">
    <citation type="submission" date="2019-12" db="EMBL/GenBank/DDBJ databases">
        <authorList>
            <person name="Floudas D."/>
            <person name="Bentzer J."/>
            <person name="Ahren D."/>
            <person name="Johansson T."/>
            <person name="Persson P."/>
            <person name="Tunlid A."/>
        </authorList>
    </citation>
    <scope>NUCLEOTIDE SEQUENCE [LARGE SCALE GENOMIC DNA]</scope>
    <source>
        <strain evidence="6 7">CBS 102.39</strain>
    </source>
</reference>
<proteinExistence type="inferred from homology"/>
<evidence type="ECO:0000256" key="3">
    <source>
        <dbReference type="ARBA" id="ARBA00022801"/>
    </source>
</evidence>
<dbReference type="GO" id="GO:0046872">
    <property type="term" value="F:metal ion binding"/>
    <property type="evidence" value="ECO:0007669"/>
    <property type="project" value="UniProtKB-KW"/>
</dbReference>
<organism evidence="6 7">
    <name type="scientific">Agrocybe pediades</name>
    <dbReference type="NCBI Taxonomy" id="84607"/>
    <lineage>
        <taxon>Eukaryota</taxon>
        <taxon>Fungi</taxon>
        <taxon>Dikarya</taxon>
        <taxon>Basidiomycota</taxon>
        <taxon>Agaricomycotina</taxon>
        <taxon>Agaricomycetes</taxon>
        <taxon>Agaricomycetidae</taxon>
        <taxon>Agaricales</taxon>
        <taxon>Agaricineae</taxon>
        <taxon>Strophariaceae</taxon>
        <taxon>Agrocybe</taxon>
    </lineage>
</organism>
<dbReference type="EMBL" id="JAACJL010000044">
    <property type="protein sequence ID" value="KAF4614982.1"/>
    <property type="molecule type" value="Genomic_DNA"/>
</dbReference>
<keyword evidence="3" id="KW-0378">Hydrolase</keyword>
<dbReference type="InterPro" id="IPR041516">
    <property type="entry name" value="LACTB2_WH"/>
</dbReference>
<dbReference type="Pfam" id="PF17778">
    <property type="entry name" value="WHD_BLACT"/>
    <property type="match status" value="1"/>
</dbReference>
<feature type="domain" description="Metallo-beta-lactamase" evidence="5">
    <location>
        <begin position="94"/>
        <end position="316"/>
    </location>
</feature>
<keyword evidence="4" id="KW-0862">Zinc</keyword>
<dbReference type="CDD" id="cd07722">
    <property type="entry name" value="LACTB2-like_MBL-fold"/>
    <property type="match status" value="1"/>
</dbReference>
<dbReference type="Proteomes" id="UP000521872">
    <property type="component" value="Unassembled WGS sequence"/>
</dbReference>
<evidence type="ECO:0000256" key="1">
    <source>
        <dbReference type="ARBA" id="ARBA00006759"/>
    </source>
</evidence>
<evidence type="ECO:0000313" key="7">
    <source>
        <dbReference type="Proteomes" id="UP000521872"/>
    </source>
</evidence>
<gene>
    <name evidence="6" type="ORF">D9613_003303</name>
</gene>
<dbReference type="InterPro" id="IPR047921">
    <property type="entry name" value="LACTB2-like_MBL-fold"/>
</dbReference>
<keyword evidence="2" id="KW-0479">Metal-binding</keyword>
<evidence type="ECO:0000256" key="4">
    <source>
        <dbReference type="ARBA" id="ARBA00022833"/>
    </source>
</evidence>
<dbReference type="SUPFAM" id="SSF56281">
    <property type="entry name" value="Metallo-hydrolase/oxidoreductase"/>
    <property type="match status" value="1"/>
</dbReference>
<evidence type="ECO:0000313" key="6">
    <source>
        <dbReference type="EMBL" id="KAF4614982.1"/>
    </source>
</evidence>
<dbReference type="Pfam" id="PF00753">
    <property type="entry name" value="Lactamase_B"/>
    <property type="match status" value="1"/>
</dbReference>
<name>A0A8H4VMG0_9AGAR</name>
<protein>
    <recommendedName>
        <fullName evidence="5">Metallo-beta-lactamase domain-containing protein</fullName>
    </recommendedName>
</protein>
<dbReference type="InterPro" id="IPR036866">
    <property type="entry name" value="RibonucZ/Hydroxyglut_hydro"/>
</dbReference>
<dbReference type="GO" id="GO:0016787">
    <property type="term" value="F:hydrolase activity"/>
    <property type="evidence" value="ECO:0007669"/>
    <property type="project" value="UniProtKB-KW"/>
</dbReference>
<comment type="caution">
    <text evidence="6">The sequence shown here is derived from an EMBL/GenBank/DDBJ whole genome shotgun (WGS) entry which is preliminary data.</text>
</comment>